<dbReference type="InterPro" id="IPR036388">
    <property type="entry name" value="WH-like_DNA-bd_sf"/>
</dbReference>
<sequence>MSIWLLKVYAKNVVSFDYLKMKEAEKILAGKGIRPTETRCTIYKYLKRKFYAITLREIEKTFIKKNDDNKTADRTTIFRTIKLFQEKGIVHQIDDGMAVAKYALSDEKGLDLHLHFHCTHCGNTFCLPNKVRRDSLPDKYEITDVNLVIKGLCIKCRKAKNTKRKTDQSDYKNLKLSR</sequence>
<gene>
    <name evidence="2" type="ORF">JoomaDRAFT_2340</name>
</gene>
<dbReference type="Proteomes" id="UP000004690">
    <property type="component" value="Unassembled WGS sequence"/>
</dbReference>
<dbReference type="InterPro" id="IPR002481">
    <property type="entry name" value="FUR"/>
</dbReference>
<dbReference type="Gene3D" id="1.10.10.10">
    <property type="entry name" value="Winged helix-like DNA-binding domain superfamily/Winged helix DNA-binding domain"/>
    <property type="match status" value="1"/>
</dbReference>
<feature type="binding site" evidence="1">
    <location>
        <position position="118"/>
    </location>
    <ligand>
        <name>Zn(2+)</name>
        <dbReference type="ChEBI" id="CHEBI:29105"/>
    </ligand>
</feature>
<dbReference type="HOGENOM" id="CLU_096072_6_0_10"/>
<dbReference type="EMBL" id="JH651379">
    <property type="protein sequence ID" value="EIJ39325.1"/>
    <property type="molecule type" value="Genomic_DNA"/>
</dbReference>
<dbReference type="GO" id="GO:1900376">
    <property type="term" value="P:regulation of secondary metabolite biosynthetic process"/>
    <property type="evidence" value="ECO:0007669"/>
    <property type="project" value="TreeGrafter"/>
</dbReference>
<keyword evidence="1" id="KW-0479">Metal-binding</keyword>
<keyword evidence="3" id="KW-1185">Reference proteome</keyword>
<dbReference type="InterPro" id="IPR036390">
    <property type="entry name" value="WH_DNA-bd_sf"/>
</dbReference>
<feature type="binding site" evidence="1">
    <location>
        <position position="153"/>
    </location>
    <ligand>
        <name>Zn(2+)</name>
        <dbReference type="ChEBI" id="CHEBI:29105"/>
    </ligand>
</feature>
<dbReference type="AlphaFoldDB" id="I3C6T2"/>
<dbReference type="Pfam" id="PF01475">
    <property type="entry name" value="FUR"/>
    <property type="match status" value="1"/>
</dbReference>
<reference evidence="2 3" key="1">
    <citation type="submission" date="2012-02" db="EMBL/GenBank/DDBJ databases">
        <title>Improved High-Quality Draft genome of Joostella marina DSM 19592.</title>
        <authorList>
            <consortium name="US DOE Joint Genome Institute (JGI-PGF)"/>
            <person name="Lucas S."/>
            <person name="Copeland A."/>
            <person name="Lapidus A."/>
            <person name="Bruce D."/>
            <person name="Goodwin L."/>
            <person name="Pitluck S."/>
            <person name="Peters L."/>
            <person name="Chertkov O."/>
            <person name="Ovchinnikova G."/>
            <person name="Kyrpides N."/>
            <person name="Mavromatis K."/>
            <person name="Detter J.C."/>
            <person name="Han C."/>
            <person name="Land M."/>
            <person name="Hauser L."/>
            <person name="Markowitz V."/>
            <person name="Cheng J.-F."/>
            <person name="Hugenholtz P."/>
            <person name="Woyke T."/>
            <person name="Wu D."/>
            <person name="Tindall B."/>
            <person name="Brambilla E."/>
            <person name="Klenk H.-P."/>
            <person name="Eisen J.A."/>
        </authorList>
    </citation>
    <scope>NUCLEOTIDE SEQUENCE [LARGE SCALE GENOMIC DNA]</scope>
    <source>
        <strain evidence="2 3">DSM 19592</strain>
    </source>
</reference>
<proteinExistence type="predicted"/>
<evidence type="ECO:0000313" key="3">
    <source>
        <dbReference type="Proteomes" id="UP000004690"/>
    </source>
</evidence>
<dbReference type="GO" id="GO:0008270">
    <property type="term" value="F:zinc ion binding"/>
    <property type="evidence" value="ECO:0007669"/>
    <property type="project" value="TreeGrafter"/>
</dbReference>
<dbReference type="eggNOG" id="COG0735">
    <property type="taxonomic scope" value="Bacteria"/>
</dbReference>
<dbReference type="GO" id="GO:0045892">
    <property type="term" value="P:negative regulation of DNA-templated transcription"/>
    <property type="evidence" value="ECO:0007669"/>
    <property type="project" value="TreeGrafter"/>
</dbReference>
<dbReference type="STRING" id="926559.JoomaDRAFT_2340"/>
<dbReference type="SUPFAM" id="SSF46785">
    <property type="entry name" value="Winged helix' DNA-binding domain"/>
    <property type="match status" value="1"/>
</dbReference>
<evidence type="ECO:0000313" key="2">
    <source>
        <dbReference type="EMBL" id="EIJ39325.1"/>
    </source>
</evidence>
<name>I3C6T2_9FLAO</name>
<protein>
    <submittedName>
        <fullName evidence="2">Fe2+/Zn2+ uptake regulation protein</fullName>
    </submittedName>
</protein>
<dbReference type="GO" id="GO:0000976">
    <property type="term" value="F:transcription cis-regulatory region binding"/>
    <property type="evidence" value="ECO:0007669"/>
    <property type="project" value="TreeGrafter"/>
</dbReference>
<comment type="cofactor">
    <cofactor evidence="1">
        <name>Zn(2+)</name>
        <dbReference type="ChEBI" id="CHEBI:29105"/>
    </cofactor>
    <text evidence="1">Binds 1 zinc ion per subunit.</text>
</comment>
<dbReference type="PANTHER" id="PTHR33202">
    <property type="entry name" value="ZINC UPTAKE REGULATION PROTEIN"/>
    <property type="match status" value="1"/>
</dbReference>
<keyword evidence="1" id="KW-0862">Zinc</keyword>
<accession>I3C6T2</accession>
<organism evidence="2 3">
    <name type="scientific">Galbibacter orientalis DSM 19592</name>
    <dbReference type="NCBI Taxonomy" id="926559"/>
    <lineage>
        <taxon>Bacteria</taxon>
        <taxon>Pseudomonadati</taxon>
        <taxon>Bacteroidota</taxon>
        <taxon>Flavobacteriia</taxon>
        <taxon>Flavobacteriales</taxon>
        <taxon>Flavobacteriaceae</taxon>
        <taxon>Galbibacter</taxon>
    </lineage>
</organism>
<dbReference type="PANTHER" id="PTHR33202:SF22">
    <property type="entry name" value="HYDROGEN PEROXIDE SENSITIVE REPRESSOR"/>
    <property type="match status" value="1"/>
</dbReference>
<evidence type="ECO:0000256" key="1">
    <source>
        <dbReference type="PIRSR" id="PIRSR602481-1"/>
    </source>
</evidence>
<feature type="binding site" evidence="1">
    <location>
        <position position="156"/>
    </location>
    <ligand>
        <name>Zn(2+)</name>
        <dbReference type="ChEBI" id="CHEBI:29105"/>
    </ligand>
</feature>
<feature type="binding site" evidence="1">
    <location>
        <position position="121"/>
    </location>
    <ligand>
        <name>Zn(2+)</name>
        <dbReference type="ChEBI" id="CHEBI:29105"/>
    </ligand>
</feature>
<dbReference type="GO" id="GO:0003700">
    <property type="term" value="F:DNA-binding transcription factor activity"/>
    <property type="evidence" value="ECO:0007669"/>
    <property type="project" value="InterPro"/>
</dbReference>